<feature type="domain" description="Fibronectin type-III" evidence="11">
    <location>
        <begin position="639"/>
        <end position="731"/>
    </location>
</feature>
<dbReference type="Gene3D" id="2.60.40.10">
    <property type="entry name" value="Immunoglobulins"/>
    <property type="match status" value="7"/>
</dbReference>
<dbReference type="GO" id="GO:0009279">
    <property type="term" value="C:cell outer membrane"/>
    <property type="evidence" value="ECO:0007669"/>
    <property type="project" value="TreeGrafter"/>
</dbReference>
<dbReference type="GO" id="GO:0030245">
    <property type="term" value="P:cellulose catabolic process"/>
    <property type="evidence" value="ECO:0007669"/>
    <property type="project" value="UniProtKB-KW"/>
</dbReference>
<evidence type="ECO:0000313" key="12">
    <source>
        <dbReference type="EMBL" id="AFK65288.1"/>
    </source>
</evidence>
<sequence>MEDRDQMRKTSRILLCLLLLLTYVPWAGTGQTEAASFPTGWSSIGFNGSNGTSTYDASAGIFTITDSTGTGVPNQVEEQFQYAYTPVTGDFTLMAKLTSYPYVSGAMAGIMARTGLEKGSSFFFGNYYGTGSQYQPYVSSRLTSDPAKAPSNSGYKDASNTNVLYDFESAPKYMRVRKQGGGFYFDLGTVSGTTITWTQINGKTITDVKATTYVGLASAKAGSTAQFDSVTLLNAYTNSPTTDVSALTPALPVSAAIPAAPSGLKAESGNAQVQLTWGTVTDATYYSVKRSETSGGGYSTIAQLQSDAGAASASYTDSSVTNNTTYYYVVTAGNASGESSPSAEVQAAPFGQGLPAAPANVTSAPGDGQVTLSWTGVPGATAYEVKRSATSGGPYSSVASGVTGTSYTDTGLTNGTTYYYVVHAVNAAGAGPDSAETAGKPGSFLINDSFENSPLGALPSGYTTPYGSGVISAFSSTNNTSVINNSHLANSYGNTSAAVIDNATNVLWINDGAGRGGFNKAFAPVTADSKKGITAQLRFMQTARVGDSYVLELLDSNKKIAVSFNINSSPIAISNNTWYTVKYVADVSANTADLFVNGEYYGNVAFSTPVTDIASVNFRMAGSSTGHAYVDDVIAYTQEVTTPQSLTAEGANLRVELNWNAAGGADGYNVYRSTSKEGPYTLVAAGVPSNSYSDTTGGLINNSYFYYKVTAVNTSGESDPSNTAEAYPNDVPPPSAPVTGLHAVVRDGQLTMVWNPVEGATYYTLERSTTPAGPFVSLLVNGKPKIAAVSYLDMGLNAQTKYYYKLTAGNVGGLGQPVLLEGVSPAAPLQAPTLLSAEAARKGVELAWSSVPKAASYKVQRSEVNGGPYTTLASVTEKSYTDATAEAGRTYFYVVTAANDLQESRISNQLRVKHAALISGAPSKPAGLRAAANDGEVTLSWNPVAGAKTYNVKRADSPNGTYTTIAVTSTAAYQDKAVTNGTTYYYTVSAAKAKGEGPESDVIAALPAKVLTVDKQAAADGATVFNTIQSAVDAIPADNSVRTVISIAPGTYTEKLKVTRPYVSLVGAGMDVTTIVYGDYAGTSATTGKPGHTGNTFLSQTVEVNADYFTAANLTIENSSGPRSQVAQAVALSLKSDMAVFESVRLKGYQDTLYNGLNAKGQGRQYFHNSIIEGDVDFIFGEAPAVVMDNVKMVLVSHTGGGGHITAGAQKNVTDKGYLFLHSQVIDDASAQGAYDLGRPWKDYARVSFVNTLIDSKKFLPGGWVAACAGTCKTSYFSEYNSYGPGANASARTMATQLTGLEASVTIPSMFDGWDPSTPVYMPKVQYGPAISAAYASFDKSKANDLYVTVRNGSGYTLTSVKNGETVLDESAYKATGSGYVIRKSYLSGLPEGTAVLTFQYEGISVPLRISVVNTGSMEIGREVLAANDGWASYTTGTTGGSAANADNIFVVSNRSELVKAAAGNTPKIIYVQGTIDMNVDDNNNPVGREFYEDPAYDFEAYLKTYDPAVWGKNTPTGPLEDARAKSQANQGSRIKVTVGSNTTIVGLPGSNAKILGGSLNLDKVDNVIIRNIQFENTFDHFPQWDPTDGESGNWNSAYDSISVKGSTHVWIDHNVFSDAGGLDDPSHTYFGRKYQQHDGTVDITNASDLVTVSYNHFHDHDKTSLIGGSDEAAGDAGRLRVTLHHNYFQNTGQRVPRVRYGQVHVYNNYYEGSFQHPNNPYVYSLGVGYQSQIYAENNYFVNDAGTQPAALIQVSKGTQFTDVGSMLNGTAVEIAKSYGGLQAVSWKPTLVTSVDETKKVPAIVKARAGVLQSEASAE</sequence>
<evidence type="ECO:0000259" key="11">
    <source>
        <dbReference type="PROSITE" id="PS50853"/>
    </source>
</evidence>
<comment type="similarity">
    <text evidence="1">Belongs to the pectinesterase family.</text>
</comment>
<evidence type="ECO:0000256" key="9">
    <source>
        <dbReference type="PROSITE-ProRule" id="PRU10040"/>
    </source>
</evidence>
<keyword evidence="3" id="KW-0378">Hydrolase</keyword>
<dbReference type="InterPro" id="IPR012334">
    <property type="entry name" value="Pectin_lyas_fold"/>
</dbReference>
<evidence type="ECO:0000256" key="10">
    <source>
        <dbReference type="RuleBase" id="RU361173"/>
    </source>
</evidence>
<dbReference type="PROSITE" id="PS50853">
    <property type="entry name" value="FN3"/>
    <property type="match status" value="5"/>
</dbReference>
<dbReference type="PANTHER" id="PTHR31321:SF57">
    <property type="entry name" value="PECTINESTERASE 53-RELATED"/>
    <property type="match status" value="1"/>
</dbReference>
<dbReference type="GO" id="GO:0042545">
    <property type="term" value="P:cell wall modification"/>
    <property type="evidence" value="ECO:0007669"/>
    <property type="project" value="InterPro"/>
</dbReference>
<feature type="domain" description="Fibronectin type-III" evidence="11">
    <location>
        <begin position="257"/>
        <end position="353"/>
    </location>
</feature>
<evidence type="ECO:0000256" key="4">
    <source>
        <dbReference type="ARBA" id="ARBA00023001"/>
    </source>
</evidence>
<evidence type="ECO:0000256" key="2">
    <source>
        <dbReference type="ARBA" id="ARBA00022729"/>
    </source>
</evidence>
<dbReference type="InterPro" id="IPR033131">
    <property type="entry name" value="Pectinesterase_Asp_AS"/>
</dbReference>
<accession>V9IR82</accession>
<dbReference type="InterPro" id="IPR005102">
    <property type="entry name" value="Carbo-bd_X2"/>
</dbReference>
<evidence type="ECO:0000256" key="1">
    <source>
        <dbReference type="ARBA" id="ARBA00008891"/>
    </source>
</evidence>
<evidence type="ECO:0000256" key="6">
    <source>
        <dbReference type="ARBA" id="ARBA00023239"/>
    </source>
</evidence>
<dbReference type="CDD" id="cd00063">
    <property type="entry name" value="FN3"/>
    <property type="match status" value="4"/>
</dbReference>
<dbReference type="SUPFAM" id="SSF81296">
    <property type="entry name" value="E set domains"/>
    <property type="match status" value="1"/>
</dbReference>
<organism evidence="12">
    <name type="scientific">Paenibacillus mucilaginosus K02</name>
    <dbReference type="NCBI Taxonomy" id="997761"/>
    <lineage>
        <taxon>Bacteria</taxon>
        <taxon>Bacillati</taxon>
        <taxon>Bacillota</taxon>
        <taxon>Bacilli</taxon>
        <taxon>Bacillales</taxon>
        <taxon>Paenibacillaceae</taxon>
        <taxon>Paenibacillus</taxon>
    </lineage>
</organism>
<dbReference type="GO" id="GO:0030599">
    <property type="term" value="F:pectinesterase activity"/>
    <property type="evidence" value="ECO:0007669"/>
    <property type="project" value="InterPro"/>
</dbReference>
<keyword evidence="5" id="KW-0063">Aspartyl esterase</keyword>
<feature type="active site" evidence="9">
    <location>
        <position position="1177"/>
    </location>
</feature>
<dbReference type="Pfam" id="PF03442">
    <property type="entry name" value="CBM_X2"/>
    <property type="match status" value="1"/>
</dbReference>
<keyword evidence="6 10" id="KW-0456">Lyase</keyword>
<feature type="domain" description="Fibronectin type-III" evidence="11">
    <location>
        <begin position="733"/>
        <end position="829"/>
    </location>
</feature>
<dbReference type="GO" id="GO:0016829">
    <property type="term" value="F:lyase activity"/>
    <property type="evidence" value="ECO:0007669"/>
    <property type="project" value="UniProtKB-KW"/>
</dbReference>
<keyword evidence="7 10" id="KW-0119">Carbohydrate metabolism</keyword>
<keyword evidence="8 10" id="KW-0624">Polysaccharide degradation</keyword>
<dbReference type="SUPFAM" id="SSF51126">
    <property type="entry name" value="Pectin lyase-like"/>
    <property type="match status" value="2"/>
</dbReference>
<dbReference type="PANTHER" id="PTHR31321">
    <property type="entry name" value="ACYL-COA THIOESTER HYDROLASE YBHC-RELATED"/>
    <property type="match status" value="1"/>
</dbReference>
<dbReference type="Gene3D" id="2.160.20.10">
    <property type="entry name" value="Single-stranded right-handed beta-helix, Pectin lyase-like"/>
    <property type="match status" value="2"/>
</dbReference>
<dbReference type="InterPro" id="IPR000070">
    <property type="entry name" value="Pectinesterase_cat"/>
</dbReference>
<keyword evidence="4" id="KW-0136">Cellulose degradation</keyword>
<dbReference type="GO" id="GO:0005576">
    <property type="term" value="C:extracellular region"/>
    <property type="evidence" value="ECO:0007669"/>
    <property type="project" value="UniProtKB-SubCell"/>
</dbReference>
<keyword evidence="2" id="KW-0732">Signal</keyword>
<dbReference type="Pfam" id="PF00544">
    <property type="entry name" value="Pectate_lyase_4"/>
    <property type="match status" value="2"/>
</dbReference>
<dbReference type="InterPro" id="IPR036116">
    <property type="entry name" value="FN3_sf"/>
</dbReference>
<dbReference type="InterPro" id="IPR011050">
    <property type="entry name" value="Pectin_lyase_fold/virulence"/>
</dbReference>
<dbReference type="InterPro" id="IPR013783">
    <property type="entry name" value="Ig-like_fold"/>
</dbReference>
<reference evidence="12" key="1">
    <citation type="submission" date="2011-07" db="EMBL/GenBank/DDBJ databases">
        <title>Some potential microbial weathering related gene sequences of Bacillus mucilaginosus.</title>
        <authorList>
            <person name="Lian B."/>
            <person name="Xiao B."/>
        </authorList>
    </citation>
    <scope>NUCLEOTIDE SEQUENCE</scope>
    <source>
        <strain evidence="12">K02</strain>
    </source>
</reference>
<dbReference type="Pfam" id="PF00041">
    <property type="entry name" value="fn3"/>
    <property type="match status" value="1"/>
</dbReference>
<dbReference type="SMART" id="SM00060">
    <property type="entry name" value="FN3"/>
    <property type="match status" value="6"/>
</dbReference>
<feature type="domain" description="Fibronectin type-III" evidence="11">
    <location>
        <begin position="354"/>
        <end position="444"/>
    </location>
</feature>
<comment type="similarity">
    <text evidence="10">Belongs to the polysaccharide lyase 1 family.</text>
</comment>
<keyword evidence="10" id="KW-0964">Secreted</keyword>
<dbReference type="PROSITE" id="PS00503">
    <property type="entry name" value="PECTINESTERASE_2"/>
    <property type="match status" value="1"/>
</dbReference>
<evidence type="ECO:0000256" key="5">
    <source>
        <dbReference type="ARBA" id="ARBA00023085"/>
    </source>
</evidence>
<proteinExistence type="inferred from homology"/>
<dbReference type="SMART" id="SM00656">
    <property type="entry name" value="Amb_all"/>
    <property type="match status" value="1"/>
</dbReference>
<evidence type="ECO:0000256" key="3">
    <source>
        <dbReference type="ARBA" id="ARBA00022801"/>
    </source>
</evidence>
<protein>
    <recommendedName>
        <fullName evidence="11">Fibronectin type-III domain-containing protein</fullName>
    </recommendedName>
</protein>
<name>V9IR82_9BACL</name>
<evidence type="ECO:0000256" key="8">
    <source>
        <dbReference type="ARBA" id="ARBA00023326"/>
    </source>
</evidence>
<evidence type="ECO:0000256" key="7">
    <source>
        <dbReference type="ARBA" id="ARBA00023277"/>
    </source>
</evidence>
<dbReference type="SUPFAM" id="SSF49265">
    <property type="entry name" value="Fibronectin type III"/>
    <property type="match status" value="3"/>
</dbReference>
<comment type="subcellular location">
    <subcellularLocation>
        <location evidence="10">Secreted</location>
    </subcellularLocation>
</comment>
<dbReference type="Pfam" id="PF01095">
    <property type="entry name" value="Pectinesterase"/>
    <property type="match status" value="1"/>
</dbReference>
<dbReference type="InterPro" id="IPR002022">
    <property type="entry name" value="Pec_lyase"/>
</dbReference>
<dbReference type="EMBL" id="JN225094">
    <property type="protein sequence ID" value="AFK65288.1"/>
    <property type="molecule type" value="Genomic_DNA"/>
</dbReference>
<dbReference type="InterPro" id="IPR003961">
    <property type="entry name" value="FN3_dom"/>
</dbReference>
<feature type="domain" description="Fibronectin type-III" evidence="11">
    <location>
        <begin position="921"/>
        <end position="1015"/>
    </location>
</feature>
<dbReference type="InterPro" id="IPR014756">
    <property type="entry name" value="Ig_E-set"/>
</dbReference>